<dbReference type="Pfam" id="PF07730">
    <property type="entry name" value="HisKA_3"/>
    <property type="match status" value="1"/>
</dbReference>
<evidence type="ECO:0000259" key="11">
    <source>
        <dbReference type="Pfam" id="PF02518"/>
    </source>
</evidence>
<evidence type="ECO:0000256" key="1">
    <source>
        <dbReference type="ARBA" id="ARBA00000085"/>
    </source>
</evidence>
<feature type="domain" description="Signal transduction histidine kinase subgroup 3 dimerisation and phosphoacceptor" evidence="12">
    <location>
        <begin position="288"/>
        <end position="349"/>
    </location>
</feature>
<feature type="transmembrane region" description="Helical" evidence="10">
    <location>
        <begin position="131"/>
        <end position="153"/>
    </location>
</feature>
<feature type="transmembrane region" description="Helical" evidence="10">
    <location>
        <begin position="107"/>
        <end position="125"/>
    </location>
</feature>
<dbReference type="GO" id="GO:0016020">
    <property type="term" value="C:membrane"/>
    <property type="evidence" value="ECO:0007669"/>
    <property type="project" value="InterPro"/>
</dbReference>
<feature type="compositionally biased region" description="Low complexity" evidence="9">
    <location>
        <begin position="44"/>
        <end position="56"/>
    </location>
</feature>
<dbReference type="Gene3D" id="3.30.565.10">
    <property type="entry name" value="Histidine kinase-like ATPase, C-terminal domain"/>
    <property type="match status" value="1"/>
</dbReference>
<dbReference type="GO" id="GO:0000155">
    <property type="term" value="F:phosphorelay sensor kinase activity"/>
    <property type="evidence" value="ECO:0007669"/>
    <property type="project" value="InterPro"/>
</dbReference>
<keyword evidence="3" id="KW-0597">Phosphoprotein</keyword>
<evidence type="ECO:0000313" key="14">
    <source>
        <dbReference type="Proteomes" id="UP000306985"/>
    </source>
</evidence>
<feature type="compositionally biased region" description="Low complexity" evidence="9">
    <location>
        <begin position="8"/>
        <end position="20"/>
    </location>
</feature>
<organism evidence="13 14">
    <name type="scientific">Nakamurella flava</name>
    <dbReference type="NCBI Taxonomy" id="2576308"/>
    <lineage>
        <taxon>Bacteria</taxon>
        <taxon>Bacillati</taxon>
        <taxon>Actinomycetota</taxon>
        <taxon>Actinomycetes</taxon>
        <taxon>Nakamurellales</taxon>
        <taxon>Nakamurellaceae</taxon>
        <taxon>Nakamurella</taxon>
    </lineage>
</organism>
<evidence type="ECO:0000256" key="8">
    <source>
        <dbReference type="ARBA" id="ARBA00023012"/>
    </source>
</evidence>
<proteinExistence type="predicted"/>
<dbReference type="InterPro" id="IPR050482">
    <property type="entry name" value="Sensor_HK_TwoCompSys"/>
</dbReference>
<gene>
    <name evidence="13" type="ORF">FDO65_11945</name>
</gene>
<dbReference type="GO" id="GO:0046983">
    <property type="term" value="F:protein dimerization activity"/>
    <property type="evidence" value="ECO:0007669"/>
    <property type="project" value="InterPro"/>
</dbReference>
<evidence type="ECO:0000256" key="10">
    <source>
        <dbReference type="SAM" id="Phobius"/>
    </source>
</evidence>
<dbReference type="EMBL" id="SZZH01000003">
    <property type="protein sequence ID" value="TKV58295.1"/>
    <property type="molecule type" value="Genomic_DNA"/>
</dbReference>
<dbReference type="Pfam" id="PF02518">
    <property type="entry name" value="HATPase_c"/>
    <property type="match status" value="1"/>
</dbReference>
<evidence type="ECO:0000313" key="13">
    <source>
        <dbReference type="EMBL" id="TKV58295.1"/>
    </source>
</evidence>
<feature type="region of interest" description="Disordered" evidence="9">
    <location>
        <begin position="34"/>
        <end position="76"/>
    </location>
</feature>
<evidence type="ECO:0000256" key="9">
    <source>
        <dbReference type="SAM" id="MobiDB-lite"/>
    </source>
</evidence>
<dbReference type="Proteomes" id="UP000306985">
    <property type="component" value="Unassembled WGS sequence"/>
</dbReference>
<feature type="region of interest" description="Disordered" evidence="9">
    <location>
        <begin position="1"/>
        <end position="20"/>
    </location>
</feature>
<dbReference type="InterPro" id="IPR003594">
    <property type="entry name" value="HATPase_dom"/>
</dbReference>
<keyword evidence="8" id="KW-0902">Two-component regulatory system</keyword>
<protein>
    <recommendedName>
        <fullName evidence="2">histidine kinase</fullName>
        <ecNumber evidence="2">2.7.13.3</ecNumber>
    </recommendedName>
</protein>
<keyword evidence="6 13" id="KW-0418">Kinase</keyword>
<evidence type="ECO:0000256" key="6">
    <source>
        <dbReference type="ARBA" id="ARBA00022777"/>
    </source>
</evidence>
<dbReference type="CDD" id="cd16917">
    <property type="entry name" value="HATPase_UhpB-NarQ-NarX-like"/>
    <property type="match status" value="1"/>
</dbReference>
<evidence type="ECO:0000256" key="2">
    <source>
        <dbReference type="ARBA" id="ARBA00012438"/>
    </source>
</evidence>
<dbReference type="InterPro" id="IPR036890">
    <property type="entry name" value="HATPase_C_sf"/>
</dbReference>
<comment type="catalytic activity">
    <reaction evidence="1">
        <text>ATP + protein L-histidine = ADP + protein N-phospho-L-histidine.</text>
        <dbReference type="EC" id="2.7.13.3"/>
    </reaction>
</comment>
<feature type="transmembrane region" description="Helical" evidence="10">
    <location>
        <begin position="209"/>
        <end position="227"/>
    </location>
</feature>
<evidence type="ECO:0000259" key="12">
    <source>
        <dbReference type="Pfam" id="PF07730"/>
    </source>
</evidence>
<reference evidence="13 14" key="1">
    <citation type="submission" date="2019-05" db="EMBL/GenBank/DDBJ databases">
        <title>Nakamurella sp. N5BH11, whole genome shotgun sequence.</title>
        <authorList>
            <person name="Tuo L."/>
        </authorList>
    </citation>
    <scope>NUCLEOTIDE SEQUENCE [LARGE SCALE GENOMIC DNA]</scope>
    <source>
        <strain evidence="13 14">N5BH11</strain>
    </source>
</reference>
<dbReference type="OrthoDB" id="5243952at2"/>
<evidence type="ECO:0000256" key="3">
    <source>
        <dbReference type="ARBA" id="ARBA00022553"/>
    </source>
</evidence>
<dbReference type="PANTHER" id="PTHR24421:SF10">
    <property type="entry name" value="NITRATE_NITRITE SENSOR PROTEIN NARQ"/>
    <property type="match status" value="1"/>
</dbReference>
<keyword evidence="4" id="KW-0808">Transferase</keyword>
<evidence type="ECO:0000256" key="5">
    <source>
        <dbReference type="ARBA" id="ARBA00022741"/>
    </source>
</evidence>
<dbReference type="EC" id="2.7.13.3" evidence="2"/>
<evidence type="ECO:0000256" key="7">
    <source>
        <dbReference type="ARBA" id="ARBA00022840"/>
    </source>
</evidence>
<feature type="transmembrane region" description="Helical" evidence="10">
    <location>
        <begin position="239"/>
        <end position="260"/>
    </location>
</feature>
<keyword evidence="7" id="KW-0067">ATP-binding</keyword>
<keyword evidence="14" id="KW-1185">Reference proteome</keyword>
<feature type="transmembrane region" description="Helical" evidence="10">
    <location>
        <begin position="160"/>
        <end position="180"/>
    </location>
</feature>
<dbReference type="InterPro" id="IPR011712">
    <property type="entry name" value="Sig_transdc_His_kin_sub3_dim/P"/>
</dbReference>
<dbReference type="PANTHER" id="PTHR24421">
    <property type="entry name" value="NITRATE/NITRITE SENSOR PROTEIN NARX-RELATED"/>
    <property type="match status" value="1"/>
</dbReference>
<comment type="caution">
    <text evidence="13">The sequence shown here is derived from an EMBL/GenBank/DDBJ whole genome shotgun (WGS) entry which is preliminary data.</text>
</comment>
<evidence type="ECO:0000256" key="4">
    <source>
        <dbReference type="ARBA" id="ARBA00022679"/>
    </source>
</evidence>
<dbReference type="SUPFAM" id="SSF55874">
    <property type="entry name" value="ATPase domain of HSP90 chaperone/DNA topoisomerase II/histidine kinase"/>
    <property type="match status" value="1"/>
</dbReference>
<name>A0A4V6CRN7_9ACTN</name>
<accession>A0A4V6CRN7</accession>
<keyword evidence="10" id="KW-1133">Transmembrane helix</keyword>
<keyword evidence="10" id="KW-0472">Membrane</keyword>
<keyword evidence="10" id="KW-0812">Transmembrane</keyword>
<dbReference type="GO" id="GO:0005524">
    <property type="term" value="F:ATP binding"/>
    <property type="evidence" value="ECO:0007669"/>
    <property type="project" value="UniProtKB-KW"/>
</dbReference>
<keyword evidence="5" id="KW-0547">Nucleotide-binding</keyword>
<dbReference type="AlphaFoldDB" id="A0A4V6CRN7"/>
<feature type="domain" description="Histidine kinase/HSP90-like ATPase" evidence="11">
    <location>
        <begin position="388"/>
        <end position="479"/>
    </location>
</feature>
<sequence length="496" mass="52674">MSAAAVNTRTTPSRTTRWSSHTTTVIISSFPVSRSPSDRRWRYSSSTGTSMSSRGGTCRDDRPGHGDQGGRPMTAGWRRDRTARSAAAEARGAVAASFAGPAARLTSWFRVSVVVLLSLIGPVVTEPRLNVTAYRTILAVYALWSVGVIWWAYRRRVPPLFGVLATVLDLSALVLLTTVGNGPTSYLQPFFIIQPIIVVLQLRPRLTAGVGLFIAGGYAAIWVHNLGIDGGPGDIGVVILHFGLLVWVAVATTASTAFLVNRSAAVLELLQGRQRLIADAITMEGRQRGRIAEDLHDGPLQNVIAARRNLEDVAELLPGNGLLDQTDRLLRDTAAALRGTVTVLHPQVLAQIGLAAALQELADQHTAAGRLRVHTDLPDGGHLPEEQLVYSTARELLNNVERHAQAGHAWLILRREGDVLRLTVRDDGVGLAKSAPPATSLGLATHQARAANVGGRLCIEDADDADGAGSGVRAVLEIPVGCPAPPAASIRAAPTG</sequence>